<protein>
    <submittedName>
        <fullName evidence="2">Uncharacterized protein</fullName>
    </submittedName>
</protein>
<proteinExistence type="predicted"/>
<keyword evidence="1" id="KW-1185">Reference proteome</keyword>
<dbReference type="WBParaSite" id="PSAMB.scaffold1129size35608.g11183.t1">
    <property type="protein sequence ID" value="PSAMB.scaffold1129size35608.g11183.t1"/>
    <property type="gene ID" value="PSAMB.scaffold1129size35608.g11183"/>
</dbReference>
<sequence length="188" mass="20865">MAPSDKTIKQCAVVHRRRRRRISRPSDGLTTAGCRRRQKYLTQPRRPCSVGAALNDPANSTLDSHSPRCSLYRLLLLPPSRHLVATRQSISGADRHSAAWGPVTHPSSILIPPPTVHFRRRLQSTSSPMPTVRRPSTPPAKLRMIRRTKREAAARRIDDVSPRPNAIALSRNCIPLGAAQAADDSLDR</sequence>
<accession>A0A914UN60</accession>
<dbReference type="Proteomes" id="UP000887566">
    <property type="component" value="Unplaced"/>
</dbReference>
<evidence type="ECO:0000313" key="2">
    <source>
        <dbReference type="WBParaSite" id="PSAMB.scaffold1129size35608.g11183.t1"/>
    </source>
</evidence>
<name>A0A914UN60_9BILA</name>
<organism evidence="1 2">
    <name type="scientific">Plectus sambesii</name>
    <dbReference type="NCBI Taxonomy" id="2011161"/>
    <lineage>
        <taxon>Eukaryota</taxon>
        <taxon>Metazoa</taxon>
        <taxon>Ecdysozoa</taxon>
        <taxon>Nematoda</taxon>
        <taxon>Chromadorea</taxon>
        <taxon>Plectida</taxon>
        <taxon>Plectina</taxon>
        <taxon>Plectoidea</taxon>
        <taxon>Plectidae</taxon>
        <taxon>Plectus</taxon>
    </lineage>
</organism>
<reference evidence="2" key="1">
    <citation type="submission" date="2022-11" db="UniProtKB">
        <authorList>
            <consortium name="WormBaseParasite"/>
        </authorList>
    </citation>
    <scope>IDENTIFICATION</scope>
</reference>
<evidence type="ECO:0000313" key="1">
    <source>
        <dbReference type="Proteomes" id="UP000887566"/>
    </source>
</evidence>
<dbReference type="AlphaFoldDB" id="A0A914UN60"/>